<organism evidence="19 20">
    <name type="scientific">Spongiibacter nanhainus</name>
    <dbReference type="NCBI Taxonomy" id="2794344"/>
    <lineage>
        <taxon>Bacteria</taxon>
        <taxon>Pseudomonadati</taxon>
        <taxon>Pseudomonadota</taxon>
        <taxon>Gammaproteobacteria</taxon>
        <taxon>Cellvibrionales</taxon>
        <taxon>Spongiibacteraceae</taxon>
        <taxon>Spongiibacter</taxon>
    </lineage>
</organism>
<keyword evidence="8 14" id="KW-0249">Electron transport</keyword>
<keyword evidence="9 16" id="KW-1133">Transmembrane helix</keyword>
<reference evidence="19 20" key="1">
    <citation type="submission" date="2020-12" db="EMBL/GenBank/DDBJ databases">
        <authorList>
            <person name="Shan Y."/>
        </authorList>
    </citation>
    <scope>NUCLEOTIDE SEQUENCE [LARGE SCALE GENOMIC DNA]</scope>
    <source>
        <strain evidence="20">csc3.9</strain>
    </source>
</reference>
<evidence type="ECO:0000256" key="5">
    <source>
        <dbReference type="ARBA" id="ARBA00022660"/>
    </source>
</evidence>
<dbReference type="PROSITE" id="PS50999">
    <property type="entry name" value="COX2_TM"/>
    <property type="match status" value="1"/>
</dbReference>
<feature type="transmembrane region" description="Helical" evidence="16">
    <location>
        <begin position="88"/>
        <end position="107"/>
    </location>
</feature>
<keyword evidence="11 14" id="KW-0472">Membrane</keyword>
<evidence type="ECO:0000256" key="15">
    <source>
        <dbReference type="SAM" id="MobiDB-lite"/>
    </source>
</evidence>
<dbReference type="Gene3D" id="1.10.287.90">
    <property type="match status" value="1"/>
</dbReference>
<evidence type="ECO:0000256" key="14">
    <source>
        <dbReference type="PIRNR" id="PIRNR000292"/>
    </source>
</evidence>
<dbReference type="GO" id="GO:0016682">
    <property type="term" value="F:oxidoreductase activity, acting on diphenols and related substances as donors, oxygen as acceptor"/>
    <property type="evidence" value="ECO:0007669"/>
    <property type="project" value="InterPro"/>
</dbReference>
<feature type="region of interest" description="Disordered" evidence="15">
    <location>
        <begin position="298"/>
        <end position="329"/>
    </location>
</feature>
<evidence type="ECO:0000256" key="3">
    <source>
        <dbReference type="ARBA" id="ARBA00022448"/>
    </source>
</evidence>
<comment type="similarity">
    <text evidence="2 14">Belongs to the cytochrome c oxidase subunit 2 family.</text>
</comment>
<dbReference type="EMBL" id="CP066167">
    <property type="protein sequence ID" value="QQD19203.1"/>
    <property type="molecule type" value="Genomic_DNA"/>
</dbReference>
<dbReference type="InterPro" id="IPR036257">
    <property type="entry name" value="Cyt_c_oxidase_su2_TM_sf"/>
</dbReference>
<dbReference type="PIRSF" id="PIRSF000292">
    <property type="entry name" value="Ubi_od_II"/>
    <property type="match status" value="1"/>
</dbReference>
<dbReference type="InterPro" id="IPR008972">
    <property type="entry name" value="Cupredoxin"/>
</dbReference>
<dbReference type="GO" id="GO:0004129">
    <property type="term" value="F:cytochrome-c oxidase activity"/>
    <property type="evidence" value="ECO:0007669"/>
    <property type="project" value="UniProtKB-UniRule"/>
</dbReference>
<keyword evidence="4 14" id="KW-1003">Cell membrane</keyword>
<dbReference type="InterPro" id="IPR011759">
    <property type="entry name" value="Cyt_c_oxidase_su2_TM_dom"/>
</dbReference>
<dbReference type="PROSITE" id="PS51257">
    <property type="entry name" value="PROKAR_LIPOPROTEIN"/>
    <property type="match status" value="1"/>
</dbReference>
<dbReference type="InterPro" id="IPR045187">
    <property type="entry name" value="CcO_II"/>
</dbReference>
<name>A0A7T4UQX6_9GAMM</name>
<evidence type="ECO:0000256" key="2">
    <source>
        <dbReference type="ARBA" id="ARBA00007866"/>
    </source>
</evidence>
<dbReference type="InterPro" id="IPR006333">
    <property type="entry name" value="Cyt_o_ubiquinol_oxidase_su2"/>
</dbReference>
<dbReference type="RefSeq" id="WP_198570688.1">
    <property type="nucleotide sequence ID" value="NZ_CP066167.1"/>
</dbReference>
<dbReference type="GO" id="GO:0009486">
    <property type="term" value="F:cytochrome bo3 ubiquinol oxidase activity"/>
    <property type="evidence" value="ECO:0007669"/>
    <property type="project" value="InterPro"/>
</dbReference>
<feature type="compositionally biased region" description="Basic and acidic residues" evidence="15">
    <location>
        <begin position="298"/>
        <end position="307"/>
    </location>
</feature>
<evidence type="ECO:0000256" key="16">
    <source>
        <dbReference type="SAM" id="Phobius"/>
    </source>
</evidence>
<dbReference type="GO" id="GO:0005886">
    <property type="term" value="C:plasma membrane"/>
    <property type="evidence" value="ECO:0007669"/>
    <property type="project" value="UniProtKB-SubCell"/>
</dbReference>
<evidence type="ECO:0000313" key="20">
    <source>
        <dbReference type="Proteomes" id="UP000596063"/>
    </source>
</evidence>
<dbReference type="CDD" id="cd04212">
    <property type="entry name" value="CuRO_UO_II"/>
    <property type="match status" value="1"/>
</dbReference>
<feature type="transmembrane region" description="Helical" evidence="16">
    <location>
        <begin position="41"/>
        <end position="67"/>
    </location>
</feature>
<dbReference type="InterPro" id="IPR002429">
    <property type="entry name" value="CcO_II-like_C"/>
</dbReference>
<dbReference type="NCBIfam" id="TIGR01433">
    <property type="entry name" value="CyoA"/>
    <property type="match status" value="1"/>
</dbReference>
<evidence type="ECO:0000256" key="13">
    <source>
        <dbReference type="ARBA" id="ARBA00023288"/>
    </source>
</evidence>
<dbReference type="SUPFAM" id="SSF49503">
    <property type="entry name" value="Cupredoxins"/>
    <property type="match status" value="1"/>
</dbReference>
<evidence type="ECO:0000256" key="12">
    <source>
        <dbReference type="ARBA" id="ARBA00023139"/>
    </source>
</evidence>
<keyword evidence="12" id="KW-0564">Palmitate</keyword>
<gene>
    <name evidence="19" type="primary">cyoA</name>
    <name evidence="19" type="ORF">I6N98_04940</name>
</gene>
<dbReference type="Gene3D" id="2.60.40.420">
    <property type="entry name" value="Cupredoxins - blue copper proteins"/>
    <property type="match status" value="1"/>
</dbReference>
<evidence type="ECO:0000256" key="10">
    <source>
        <dbReference type="ARBA" id="ARBA00023002"/>
    </source>
</evidence>
<dbReference type="AlphaFoldDB" id="A0A7T4UQX6"/>
<evidence type="ECO:0000256" key="11">
    <source>
        <dbReference type="ARBA" id="ARBA00023136"/>
    </source>
</evidence>
<evidence type="ECO:0000256" key="8">
    <source>
        <dbReference type="ARBA" id="ARBA00022982"/>
    </source>
</evidence>
<evidence type="ECO:0000259" key="18">
    <source>
        <dbReference type="PROSITE" id="PS50999"/>
    </source>
</evidence>
<keyword evidence="3 14" id="KW-0813">Transport</keyword>
<dbReference type="InterPro" id="IPR034227">
    <property type="entry name" value="CuRO_UO_II"/>
</dbReference>
<dbReference type="PANTHER" id="PTHR22888">
    <property type="entry name" value="CYTOCHROME C OXIDASE, SUBUNIT II"/>
    <property type="match status" value="1"/>
</dbReference>
<feature type="domain" description="Cytochrome oxidase subunit II copper A binding" evidence="17">
    <location>
        <begin position="131"/>
        <end position="243"/>
    </location>
</feature>
<keyword evidence="6 16" id="KW-0812">Transmembrane</keyword>
<dbReference type="Pfam" id="PF06481">
    <property type="entry name" value="COX_ARM"/>
    <property type="match status" value="1"/>
</dbReference>
<dbReference type="KEGG" id="snan:I6N98_04940"/>
<keyword evidence="5 14" id="KW-0679">Respiratory chain</keyword>
<evidence type="ECO:0000256" key="6">
    <source>
        <dbReference type="ARBA" id="ARBA00022692"/>
    </source>
</evidence>
<dbReference type="GO" id="GO:0005507">
    <property type="term" value="F:copper ion binding"/>
    <property type="evidence" value="ECO:0007669"/>
    <property type="project" value="InterPro"/>
</dbReference>
<protein>
    <recommendedName>
        <fullName evidence="14">Ubiquinol oxidase subunit 2</fullName>
    </recommendedName>
</protein>
<feature type="transmembrane region" description="Helical" evidence="16">
    <location>
        <begin position="7"/>
        <end position="29"/>
    </location>
</feature>
<keyword evidence="10 14" id="KW-0560">Oxidoreductase</keyword>
<evidence type="ECO:0000256" key="7">
    <source>
        <dbReference type="ARBA" id="ARBA00022729"/>
    </source>
</evidence>
<dbReference type="Pfam" id="PF00116">
    <property type="entry name" value="COX2"/>
    <property type="match status" value="1"/>
</dbReference>
<dbReference type="Proteomes" id="UP000596063">
    <property type="component" value="Chromosome"/>
</dbReference>
<evidence type="ECO:0000259" key="17">
    <source>
        <dbReference type="PROSITE" id="PS50857"/>
    </source>
</evidence>
<sequence>MSIPRALTAYPAIGVLTAMLAGCDMVVMSPSGDIARQQADLIVWSTVLMLLIVVPVIVLTLVFAWRYRASNKEANYAPDWDHSTRLELVIWAAPLAIIIALGAMTWVSTHQLDPYRPLSRIEEGKPIPQGVEPLVVEVVAMDWKWLFFYPEYDIAVVNELAAPVDRPITFKITATTMMNAFYIPALAGQIYAMGGMETKLHAVINEPGVYDGFSSNYSGHGFNGMRFKFHGMSEADFEQWRNKVGEAGSELSYSVYKELEKPSEYDPVRYYNTVMPGLYEKIFNRCVDPGTVCMKDMMHGHSNHSDHQIVPPERAGHDGHAGHQGHSGH</sequence>
<dbReference type="SUPFAM" id="SSF81464">
    <property type="entry name" value="Cytochrome c oxidase subunit II-like, transmembrane region"/>
    <property type="match status" value="1"/>
</dbReference>
<dbReference type="GO" id="GO:0042773">
    <property type="term" value="P:ATP synthesis coupled electron transport"/>
    <property type="evidence" value="ECO:0007669"/>
    <property type="project" value="TreeGrafter"/>
</dbReference>
<dbReference type="PROSITE" id="PS50857">
    <property type="entry name" value="COX2_CUA"/>
    <property type="match status" value="1"/>
</dbReference>
<evidence type="ECO:0000256" key="4">
    <source>
        <dbReference type="ARBA" id="ARBA00022475"/>
    </source>
</evidence>
<dbReference type="PANTHER" id="PTHR22888:SF18">
    <property type="entry name" value="CYTOCHROME BO(3) UBIQUINOL OXIDASE SUBUNIT 2"/>
    <property type="match status" value="1"/>
</dbReference>
<comment type="subcellular location">
    <subcellularLocation>
        <location evidence="1">Cell membrane</location>
        <topology evidence="1">Multi-pass membrane protein</topology>
    </subcellularLocation>
</comment>
<dbReference type="InterPro" id="IPR010514">
    <property type="entry name" value="COX_ARM"/>
</dbReference>
<proteinExistence type="inferred from homology"/>
<feature type="domain" description="Cytochrome oxidase subunit II transmembrane region profile" evidence="18">
    <location>
        <begin position="19"/>
        <end position="116"/>
    </location>
</feature>
<keyword evidence="13" id="KW-0449">Lipoprotein</keyword>
<evidence type="ECO:0000256" key="9">
    <source>
        <dbReference type="ARBA" id="ARBA00022989"/>
    </source>
</evidence>
<accession>A0A7T4UQX6</accession>
<evidence type="ECO:0000256" key="1">
    <source>
        <dbReference type="ARBA" id="ARBA00004651"/>
    </source>
</evidence>
<evidence type="ECO:0000313" key="19">
    <source>
        <dbReference type="EMBL" id="QQD19203.1"/>
    </source>
</evidence>
<keyword evidence="20" id="KW-1185">Reference proteome</keyword>
<keyword evidence="7" id="KW-0732">Signal</keyword>